<comment type="caution">
    <text evidence="3">The sequence shown here is derived from an EMBL/GenBank/DDBJ whole genome shotgun (WGS) entry which is preliminary data.</text>
</comment>
<dbReference type="Gene3D" id="2.60.40.3340">
    <property type="entry name" value="Domain of unknown function DUF4426"/>
    <property type="match status" value="1"/>
</dbReference>
<name>A0AAP6MMF5_9GAMM</name>
<feature type="signal peptide" evidence="1">
    <location>
        <begin position="1"/>
        <end position="22"/>
    </location>
</feature>
<feature type="chain" id="PRO_5042918883" evidence="1">
    <location>
        <begin position="23"/>
        <end position="150"/>
    </location>
</feature>
<dbReference type="EMBL" id="JAYGII010000016">
    <property type="protein sequence ID" value="MEA5445902.1"/>
    <property type="molecule type" value="Genomic_DNA"/>
</dbReference>
<gene>
    <name evidence="3" type="ORF">VCB98_08730</name>
</gene>
<keyword evidence="4" id="KW-1185">Reference proteome</keyword>
<protein>
    <submittedName>
        <fullName evidence="3">DUF4426 domain-containing protein</fullName>
    </submittedName>
</protein>
<evidence type="ECO:0000313" key="3">
    <source>
        <dbReference type="EMBL" id="MEA5445902.1"/>
    </source>
</evidence>
<dbReference type="InterPro" id="IPR025218">
    <property type="entry name" value="DUF4426"/>
</dbReference>
<accession>A0AAP6MMF5</accession>
<dbReference type="AlphaFoldDB" id="A0AAP6MMF5"/>
<evidence type="ECO:0000259" key="2">
    <source>
        <dbReference type="Pfam" id="PF14467"/>
    </source>
</evidence>
<evidence type="ECO:0000256" key="1">
    <source>
        <dbReference type="SAM" id="SignalP"/>
    </source>
</evidence>
<reference evidence="3 4" key="1">
    <citation type="submission" date="2023-12" db="EMBL/GenBank/DDBJ databases">
        <title>Whole-genome sequencing of halo(alkali)philic microorganisms from hypersaline lakes.</title>
        <authorList>
            <person name="Sorokin D.Y."/>
            <person name="Merkel A.Y."/>
            <person name="Messina E."/>
            <person name="Yakimov M."/>
        </authorList>
    </citation>
    <scope>NUCLEOTIDE SEQUENCE [LARGE SCALE GENOMIC DNA]</scope>
    <source>
        <strain evidence="3 4">AB-CW1</strain>
    </source>
</reference>
<feature type="domain" description="DUF4426" evidence="2">
    <location>
        <begin position="30"/>
        <end position="150"/>
    </location>
</feature>
<dbReference type="Proteomes" id="UP001302316">
    <property type="component" value="Unassembled WGS sequence"/>
</dbReference>
<keyword evidence="1" id="KW-0732">Signal</keyword>
<sequence length="150" mass="16996">MRTLILTLTAVLAMHAWQPATAEVEQSREVNGHIIYFNVLPTSALPEAMARTYGITRSDRRVLLNVAVHRTDEDTPRPVEADIDAQAVNLSAQLRRFRMQEIRESGDEMGEAIYYIGDIRISEGETLNFTVTVAPRDSEISETIEFQRTF</sequence>
<organism evidence="3 4">
    <name type="scientific">Natronospira elongata</name>
    <dbReference type="NCBI Taxonomy" id="3110268"/>
    <lineage>
        <taxon>Bacteria</taxon>
        <taxon>Pseudomonadati</taxon>
        <taxon>Pseudomonadota</taxon>
        <taxon>Gammaproteobacteria</taxon>
        <taxon>Natronospirales</taxon>
        <taxon>Natronospiraceae</taxon>
        <taxon>Natronospira</taxon>
    </lineage>
</organism>
<dbReference type="Pfam" id="PF14467">
    <property type="entry name" value="DUF4426"/>
    <property type="match status" value="1"/>
</dbReference>
<proteinExistence type="predicted"/>
<evidence type="ECO:0000313" key="4">
    <source>
        <dbReference type="Proteomes" id="UP001302316"/>
    </source>
</evidence>
<dbReference type="RefSeq" id="WP_346051785.1">
    <property type="nucleotide sequence ID" value="NZ_JAYGII010000016.1"/>
</dbReference>